<name>A0ABY9ME51_9BURK</name>
<sequence length="137" mass="15264">MGEIKQEPFPRRSRRTAMSSSMRDRKFVFLASYRLALAQAQVSLPASEHGWMAFRRAPNIPTWDEYFQLMRSTAGVSPSASQQMEGFLASCVASYANTAGVRQNATFRQTYASIAAEARRILTPLHSTPQATHAHAI</sequence>
<organism evidence="1 2">
    <name type="scientific">Achromobacter seleniivolatilans</name>
    <dbReference type="NCBI Taxonomy" id="3047478"/>
    <lineage>
        <taxon>Bacteria</taxon>
        <taxon>Pseudomonadati</taxon>
        <taxon>Pseudomonadota</taxon>
        <taxon>Betaproteobacteria</taxon>
        <taxon>Burkholderiales</taxon>
        <taxon>Alcaligenaceae</taxon>
        <taxon>Achromobacter</taxon>
    </lineage>
</organism>
<proteinExistence type="predicted"/>
<keyword evidence="2" id="KW-1185">Reference proteome</keyword>
<dbReference type="EMBL" id="CP132977">
    <property type="protein sequence ID" value="WMD24047.1"/>
    <property type="molecule type" value="Genomic_DNA"/>
</dbReference>
<gene>
    <name evidence="1" type="ORF">RAS12_30920</name>
</gene>
<dbReference type="Proteomes" id="UP001234798">
    <property type="component" value="Plasmid unnamed"/>
</dbReference>
<protein>
    <recommendedName>
        <fullName evidence="3">Phasin domain-containing protein</fullName>
    </recommendedName>
</protein>
<accession>A0ABY9ME51</accession>
<evidence type="ECO:0008006" key="3">
    <source>
        <dbReference type="Google" id="ProtNLM"/>
    </source>
</evidence>
<reference evidence="1 2" key="1">
    <citation type="submission" date="2023-08" db="EMBL/GenBank/DDBJ databases">
        <title>Achromobacter seleniivolatilans sp. nov., isolated from seleniferous soil.</title>
        <authorList>
            <person name="Zhang S."/>
            <person name="Li K."/>
            <person name="Peng J."/>
            <person name="Zhao Q."/>
            <person name="Wang H."/>
            <person name="Guo Y."/>
        </authorList>
    </citation>
    <scope>NUCLEOTIDE SEQUENCE [LARGE SCALE GENOMIC DNA]</scope>
    <source>
        <strain evidence="1 2">R39</strain>
        <plasmid evidence="1 2">unnamed</plasmid>
    </source>
</reference>
<evidence type="ECO:0000313" key="2">
    <source>
        <dbReference type="Proteomes" id="UP001234798"/>
    </source>
</evidence>
<geneLocation type="plasmid" evidence="1 2">
    <name>unnamed</name>
</geneLocation>
<dbReference type="RefSeq" id="WP_306952060.1">
    <property type="nucleotide sequence ID" value="NZ_CP132977.1"/>
</dbReference>
<keyword evidence="1" id="KW-0614">Plasmid</keyword>
<evidence type="ECO:0000313" key="1">
    <source>
        <dbReference type="EMBL" id="WMD24047.1"/>
    </source>
</evidence>